<keyword evidence="1" id="KW-0732">Signal</keyword>
<dbReference type="EMBL" id="SLYB01000023">
    <property type="protein sequence ID" value="TCP93205.1"/>
    <property type="molecule type" value="Genomic_DNA"/>
</dbReference>
<evidence type="ECO:0000313" key="2">
    <source>
        <dbReference type="EMBL" id="TCP93205.1"/>
    </source>
</evidence>
<evidence type="ECO:0000313" key="3">
    <source>
        <dbReference type="Proteomes" id="UP000295763"/>
    </source>
</evidence>
<feature type="chain" id="PRO_5020531393" description="Lipoprotein" evidence="1">
    <location>
        <begin position="23"/>
        <end position="208"/>
    </location>
</feature>
<reference evidence="2 3" key="1">
    <citation type="submission" date="2019-03" db="EMBL/GenBank/DDBJ databases">
        <title>Genomic Encyclopedia of Type Strains, Phase IV (KMG-IV): sequencing the most valuable type-strain genomes for metagenomic binning, comparative biology and taxonomic classification.</title>
        <authorList>
            <person name="Goeker M."/>
        </authorList>
    </citation>
    <scope>NUCLEOTIDE SEQUENCE [LARGE SCALE GENOMIC DNA]</scope>
    <source>
        <strain evidence="2 3">DSM 28404</strain>
    </source>
</reference>
<accession>A0A4R2SVA5</accession>
<organism evidence="2 3">
    <name type="scientific">Cricetibacter osteomyelitidis</name>
    <dbReference type="NCBI Taxonomy" id="1521931"/>
    <lineage>
        <taxon>Bacteria</taxon>
        <taxon>Pseudomonadati</taxon>
        <taxon>Pseudomonadota</taxon>
        <taxon>Gammaproteobacteria</taxon>
        <taxon>Pasteurellales</taxon>
        <taxon>Pasteurellaceae</taxon>
        <taxon>Cricetibacter</taxon>
    </lineage>
</organism>
<dbReference type="PROSITE" id="PS51257">
    <property type="entry name" value="PROKAR_LIPOPROTEIN"/>
    <property type="match status" value="1"/>
</dbReference>
<proteinExistence type="predicted"/>
<evidence type="ECO:0000256" key="1">
    <source>
        <dbReference type="SAM" id="SignalP"/>
    </source>
</evidence>
<evidence type="ECO:0008006" key="4">
    <source>
        <dbReference type="Google" id="ProtNLM"/>
    </source>
</evidence>
<keyword evidence="3" id="KW-1185">Reference proteome</keyword>
<protein>
    <recommendedName>
        <fullName evidence="4">Lipoprotein</fullName>
    </recommendedName>
</protein>
<name>A0A4R2SVA5_9PAST</name>
<sequence>MLKKLSFIVVSTILLSACSSWSDYIPFIGGSKSVINLEQNKIDQKSYAVAYQATVQTYTGRVSEDYLVDDFARGANDWLMGRVSLLLEQIRQNLYSEKGVETKTFAYYSGVIFAGDLQSNFSRLNVNCWSNIDRASLSQGIYDAMLDLRGNKVRSENDEYLVKGSEQLLNVCQSEPTKKPTKATKKTSIKNPNQVVKNKNVSWIGFFE</sequence>
<comment type="caution">
    <text evidence="2">The sequence shown here is derived from an EMBL/GenBank/DDBJ whole genome shotgun (WGS) entry which is preliminary data.</text>
</comment>
<dbReference type="Proteomes" id="UP000295763">
    <property type="component" value="Unassembled WGS sequence"/>
</dbReference>
<feature type="signal peptide" evidence="1">
    <location>
        <begin position="1"/>
        <end position="22"/>
    </location>
</feature>
<gene>
    <name evidence="2" type="ORF">EDC44_1234</name>
</gene>
<dbReference type="AlphaFoldDB" id="A0A4R2SVA5"/>